<dbReference type="GO" id="GO:0045454">
    <property type="term" value="P:cell redox homeostasis"/>
    <property type="evidence" value="ECO:0007669"/>
    <property type="project" value="TreeGrafter"/>
</dbReference>
<dbReference type="GO" id="GO:0008379">
    <property type="term" value="F:thioredoxin peroxidase activity"/>
    <property type="evidence" value="ECO:0007669"/>
    <property type="project" value="TreeGrafter"/>
</dbReference>
<dbReference type="Pfam" id="PF00578">
    <property type="entry name" value="AhpC-TSA"/>
    <property type="match status" value="1"/>
</dbReference>
<dbReference type="EC" id="1.11.1.24" evidence="2"/>
<dbReference type="InterPro" id="IPR000866">
    <property type="entry name" value="AhpC/TSA"/>
</dbReference>
<evidence type="ECO:0000313" key="6">
    <source>
        <dbReference type="EMBL" id="KAA0183574.1"/>
    </source>
</evidence>
<evidence type="ECO:0000259" key="5">
    <source>
        <dbReference type="Pfam" id="PF00578"/>
    </source>
</evidence>
<dbReference type="GO" id="GO:0042744">
    <property type="term" value="P:hydrogen peroxide catabolic process"/>
    <property type="evidence" value="ECO:0007669"/>
    <property type="project" value="TreeGrafter"/>
</dbReference>
<dbReference type="InterPro" id="IPR050217">
    <property type="entry name" value="Peroxiredoxin"/>
</dbReference>
<comment type="catalytic activity">
    <reaction evidence="4">
        <text>a hydroperoxide + [thioredoxin]-dithiol = an alcohol + [thioredoxin]-disulfide + H2O</text>
        <dbReference type="Rhea" id="RHEA:62620"/>
        <dbReference type="Rhea" id="RHEA-COMP:10698"/>
        <dbReference type="Rhea" id="RHEA-COMP:10700"/>
        <dbReference type="ChEBI" id="CHEBI:15377"/>
        <dbReference type="ChEBI" id="CHEBI:29950"/>
        <dbReference type="ChEBI" id="CHEBI:30879"/>
        <dbReference type="ChEBI" id="CHEBI:35924"/>
        <dbReference type="ChEBI" id="CHEBI:50058"/>
        <dbReference type="EC" id="1.11.1.24"/>
    </reaction>
</comment>
<evidence type="ECO:0000256" key="2">
    <source>
        <dbReference type="ARBA" id="ARBA00013017"/>
    </source>
</evidence>
<dbReference type="AlphaFoldDB" id="A0A8E0RN72"/>
<reference evidence="6" key="1">
    <citation type="submission" date="2019-05" db="EMBL/GenBank/DDBJ databases">
        <title>Annotation for the trematode Fasciolopsis buski.</title>
        <authorList>
            <person name="Choi Y.-J."/>
        </authorList>
    </citation>
    <scope>NUCLEOTIDE SEQUENCE</scope>
    <source>
        <strain evidence="6">HT</strain>
        <tissue evidence="6">Whole worm</tissue>
    </source>
</reference>
<dbReference type="PANTHER" id="PTHR10681">
    <property type="entry name" value="THIOREDOXIN PEROXIDASE"/>
    <property type="match status" value="1"/>
</dbReference>
<gene>
    <name evidence="6" type="ORF">FBUS_06207</name>
</gene>
<proteinExistence type="inferred from homology"/>
<protein>
    <recommendedName>
        <fullName evidence="2">thioredoxin-dependent peroxiredoxin</fullName>
        <ecNumber evidence="2">1.11.1.24</ecNumber>
    </recommendedName>
</protein>
<feature type="domain" description="Alkyl hydroperoxide reductase subunit C/ Thiol specific antioxidant" evidence="5">
    <location>
        <begin position="29"/>
        <end position="130"/>
    </location>
</feature>
<dbReference type="GO" id="GO:0006979">
    <property type="term" value="P:response to oxidative stress"/>
    <property type="evidence" value="ECO:0007669"/>
    <property type="project" value="TreeGrafter"/>
</dbReference>
<evidence type="ECO:0000256" key="3">
    <source>
        <dbReference type="ARBA" id="ARBA00023002"/>
    </source>
</evidence>
<evidence type="ECO:0000256" key="4">
    <source>
        <dbReference type="ARBA" id="ARBA00049091"/>
    </source>
</evidence>
<evidence type="ECO:0000256" key="1">
    <source>
        <dbReference type="ARBA" id="ARBA00009796"/>
    </source>
</evidence>
<dbReference type="OrthoDB" id="2996783at2759"/>
<dbReference type="GO" id="GO:0033554">
    <property type="term" value="P:cellular response to stress"/>
    <property type="evidence" value="ECO:0007669"/>
    <property type="project" value="TreeGrafter"/>
</dbReference>
<organism evidence="6 7">
    <name type="scientific">Fasciolopsis buskii</name>
    <dbReference type="NCBI Taxonomy" id="27845"/>
    <lineage>
        <taxon>Eukaryota</taxon>
        <taxon>Metazoa</taxon>
        <taxon>Spiralia</taxon>
        <taxon>Lophotrochozoa</taxon>
        <taxon>Platyhelminthes</taxon>
        <taxon>Trematoda</taxon>
        <taxon>Digenea</taxon>
        <taxon>Plagiorchiida</taxon>
        <taxon>Echinostomata</taxon>
        <taxon>Echinostomatoidea</taxon>
        <taxon>Fasciolidae</taxon>
        <taxon>Fasciolopsis</taxon>
    </lineage>
</organism>
<keyword evidence="3" id="KW-0560">Oxidoreductase</keyword>
<dbReference type="GO" id="GO:0005829">
    <property type="term" value="C:cytosol"/>
    <property type="evidence" value="ECO:0007669"/>
    <property type="project" value="TreeGrafter"/>
</dbReference>
<dbReference type="SUPFAM" id="SSF52833">
    <property type="entry name" value="Thioredoxin-like"/>
    <property type="match status" value="1"/>
</dbReference>
<comment type="similarity">
    <text evidence="1">Belongs to the peroxiredoxin family. AhpC/Prx1 subfamily.</text>
</comment>
<keyword evidence="7" id="KW-1185">Reference proteome</keyword>
<sequence>MRSLSSTKCQLVGQQLSLTEDDILNRVTWSYVPKQNTANAAGELHSLNRIVDNLDKFNCKLIAVTGDSVESNYAWYRAPISNHGLDNSIDFPLVGDRSLKICRSYGVAIEHNGQAIKCAYIIDPSRKIRAVLNLDHGLNFSVDEIIRLIRELHDANQVDSSVEKWSPPTAADVEFD</sequence>
<dbReference type="Proteomes" id="UP000728185">
    <property type="component" value="Unassembled WGS sequence"/>
</dbReference>
<evidence type="ECO:0000313" key="7">
    <source>
        <dbReference type="Proteomes" id="UP000728185"/>
    </source>
</evidence>
<comment type="caution">
    <text evidence="6">The sequence shown here is derived from an EMBL/GenBank/DDBJ whole genome shotgun (WGS) entry which is preliminary data.</text>
</comment>
<dbReference type="EMBL" id="LUCM01011704">
    <property type="protein sequence ID" value="KAA0183574.1"/>
    <property type="molecule type" value="Genomic_DNA"/>
</dbReference>
<accession>A0A8E0RN72</accession>
<dbReference type="PANTHER" id="PTHR10681:SF128">
    <property type="entry name" value="THIOREDOXIN-DEPENDENT PEROXIDE REDUCTASE, MITOCHONDRIAL"/>
    <property type="match status" value="1"/>
</dbReference>
<dbReference type="InterPro" id="IPR036249">
    <property type="entry name" value="Thioredoxin-like_sf"/>
</dbReference>
<name>A0A8E0RN72_9TREM</name>
<dbReference type="Gene3D" id="3.40.30.10">
    <property type="entry name" value="Glutaredoxin"/>
    <property type="match status" value="1"/>
</dbReference>